<evidence type="ECO:0000256" key="2">
    <source>
        <dbReference type="ARBA" id="ARBA00022741"/>
    </source>
</evidence>
<dbReference type="RefSeq" id="WP_256547181.1">
    <property type="nucleotide sequence ID" value="NZ_CP101809.1"/>
</dbReference>
<dbReference type="Pfam" id="PF13361">
    <property type="entry name" value="UvrD_C"/>
    <property type="match status" value="1"/>
</dbReference>
<dbReference type="EC" id="5.6.2.4" evidence="9"/>
<feature type="domain" description="UvrD-like helicase C-terminal" evidence="13">
    <location>
        <begin position="291"/>
        <end position="565"/>
    </location>
</feature>
<evidence type="ECO:0000256" key="9">
    <source>
        <dbReference type="ARBA" id="ARBA00034808"/>
    </source>
</evidence>
<dbReference type="InterPro" id="IPR000212">
    <property type="entry name" value="DNA_helicase_UvrD/REP"/>
</dbReference>
<dbReference type="PROSITE" id="PS51217">
    <property type="entry name" value="UVRD_HELICASE_CTER"/>
    <property type="match status" value="1"/>
</dbReference>
<dbReference type="SUPFAM" id="SSF52540">
    <property type="entry name" value="P-loop containing nucleoside triphosphate hydrolases"/>
    <property type="match status" value="1"/>
</dbReference>
<dbReference type="Gene3D" id="3.40.50.300">
    <property type="entry name" value="P-loop containing nucleotide triphosphate hydrolases"/>
    <property type="match status" value="2"/>
</dbReference>
<keyword evidence="5 11" id="KW-0067">ATP-binding</keyword>
<evidence type="ECO:0000256" key="8">
    <source>
        <dbReference type="ARBA" id="ARBA00034617"/>
    </source>
</evidence>
<evidence type="ECO:0000256" key="11">
    <source>
        <dbReference type="PROSITE-ProRule" id="PRU00560"/>
    </source>
</evidence>
<dbReference type="InterPro" id="IPR014017">
    <property type="entry name" value="DNA_helicase_UvrD-like_C"/>
</dbReference>
<evidence type="ECO:0000313" key="15">
    <source>
        <dbReference type="Proteomes" id="UP001240643"/>
    </source>
</evidence>
<dbReference type="PROSITE" id="PS51198">
    <property type="entry name" value="UVRD_HELICASE_ATP_BIND"/>
    <property type="match status" value="1"/>
</dbReference>
<comment type="caution">
    <text evidence="14">The sequence shown here is derived from an EMBL/GenBank/DDBJ whole genome shotgun (WGS) entry which is preliminary data.</text>
</comment>
<feature type="binding site" evidence="11">
    <location>
        <begin position="24"/>
        <end position="31"/>
    </location>
    <ligand>
        <name>ATP</name>
        <dbReference type="ChEBI" id="CHEBI:30616"/>
    </ligand>
</feature>
<dbReference type="PANTHER" id="PTHR11070:SF2">
    <property type="entry name" value="ATP-DEPENDENT DNA HELICASE SRS2"/>
    <property type="match status" value="1"/>
</dbReference>
<evidence type="ECO:0000256" key="1">
    <source>
        <dbReference type="ARBA" id="ARBA00009922"/>
    </source>
</evidence>
<reference evidence="14" key="1">
    <citation type="submission" date="2023-07" db="EMBL/GenBank/DDBJ databases">
        <title>Genomic Encyclopedia of Type Strains, Phase IV (KMG-IV): sequencing the most valuable type-strain genomes for metagenomic binning, comparative biology and taxonomic classification.</title>
        <authorList>
            <person name="Goeker M."/>
        </authorList>
    </citation>
    <scope>NUCLEOTIDE SEQUENCE [LARGE SCALE GENOMIC DNA]</scope>
    <source>
        <strain evidence="14">DSM 21204</strain>
    </source>
</reference>
<evidence type="ECO:0000256" key="5">
    <source>
        <dbReference type="ARBA" id="ARBA00022840"/>
    </source>
</evidence>
<evidence type="ECO:0000259" key="12">
    <source>
        <dbReference type="PROSITE" id="PS51198"/>
    </source>
</evidence>
<dbReference type="Gene3D" id="1.10.10.160">
    <property type="match status" value="1"/>
</dbReference>
<dbReference type="Gene3D" id="1.10.486.10">
    <property type="entry name" value="PCRA, domain 4"/>
    <property type="match status" value="1"/>
</dbReference>
<protein>
    <recommendedName>
        <fullName evidence="9">DNA 3'-5' helicase</fullName>
        <ecNumber evidence="9">5.6.2.4</ecNumber>
    </recommendedName>
</protein>
<keyword evidence="15" id="KW-1185">Reference proteome</keyword>
<dbReference type="Pfam" id="PF00580">
    <property type="entry name" value="UvrD-helicase"/>
    <property type="match status" value="1"/>
</dbReference>
<keyword evidence="6" id="KW-0238">DNA-binding</keyword>
<sequence length="732" mass="83704">MNRVVNQSQLEAIEAELKPTLVLSGAGTGKTFVLTQRIAFLINAMGINPEKIWAITFTKKASKEISERVQQECPNNTPRNISTFHGSCVWILRKHINLIGRSSNFSIIDAPAQRALITRFLKKIKIGYTDKKLKPSTYLNFILHFKGQGYTPEEVGPELFYQSIGEGDYKVYEVFKQLFRAYVNQLEHDNALDFDDILSLTREILQNPIALDYWQNNFEAILIDEFQDTEPLQLEIVNKIAAKSRNIFAVGDPDQSIYGWRGASPEIIDEFLDFYPDHQIIKLEQNYRSTQKILNVANTLIKNNPSRIDKNLFTERAASFPIFSYIADNPNDEANWVCDQIQKLETEVSDFQFSDVLVLYRNNAFNKEISEVLVQRGIQYIVHSGVDFYNREEIRTIISYLKLIIADDAAALRAVCNIPKRGISDTTLDLLEDYALENKISLYQAFFQAEQVPNLRKQAINGCVGFCELLTNIRQLDTSDIGKLIWNIFEISGYKASLDPHADRYRIDAIEQLINSIAEKLKDEPEKQLVDIIDELTLYLNIDEQSADQDRNKKINLMTIHASKGLEYRYVFVIKMDQGKFPSSRKGELEEERRLAYVGYTRAMDRLYLSCSSGYSWDTKTSAEPSIFLLEAEKCADVERLGNTFTKSRMSHDSFFETKITTNNKTSRTLSGIPEESLKVGALVEHVWFGSGQIREIGILNDKMKVAKIFFPSKNKTIDIVANSDKIGLLKN</sequence>
<accession>A0ABU0LZJ4</accession>
<evidence type="ECO:0000313" key="14">
    <source>
        <dbReference type="EMBL" id="MDQ0514130.1"/>
    </source>
</evidence>
<organism evidence="14 15">
    <name type="scientific">Mycoplasmoides fastidiosum</name>
    <dbReference type="NCBI Taxonomy" id="92758"/>
    <lineage>
        <taxon>Bacteria</taxon>
        <taxon>Bacillati</taxon>
        <taxon>Mycoplasmatota</taxon>
        <taxon>Mycoplasmoidales</taxon>
        <taxon>Mycoplasmoidaceae</taxon>
        <taxon>Mycoplasmoides</taxon>
    </lineage>
</organism>
<dbReference type="GO" id="GO:0016787">
    <property type="term" value="F:hydrolase activity"/>
    <property type="evidence" value="ECO:0007669"/>
    <property type="project" value="UniProtKB-KW"/>
</dbReference>
<feature type="domain" description="UvrD-like helicase ATP-binding" evidence="12">
    <location>
        <begin position="3"/>
        <end position="290"/>
    </location>
</feature>
<evidence type="ECO:0000256" key="10">
    <source>
        <dbReference type="ARBA" id="ARBA00048988"/>
    </source>
</evidence>
<keyword evidence="7" id="KW-0413">Isomerase</keyword>
<comment type="catalytic activity">
    <reaction evidence="8">
        <text>Couples ATP hydrolysis with the unwinding of duplex DNA by translocating in the 3'-5' direction.</text>
        <dbReference type="EC" id="5.6.2.4"/>
    </reaction>
</comment>
<comment type="catalytic activity">
    <reaction evidence="10">
        <text>ATP + H2O = ADP + phosphate + H(+)</text>
        <dbReference type="Rhea" id="RHEA:13065"/>
        <dbReference type="ChEBI" id="CHEBI:15377"/>
        <dbReference type="ChEBI" id="CHEBI:15378"/>
        <dbReference type="ChEBI" id="CHEBI:30616"/>
        <dbReference type="ChEBI" id="CHEBI:43474"/>
        <dbReference type="ChEBI" id="CHEBI:456216"/>
        <dbReference type="EC" id="5.6.2.4"/>
    </reaction>
</comment>
<keyword evidence="2 11" id="KW-0547">Nucleotide-binding</keyword>
<proteinExistence type="inferred from homology"/>
<dbReference type="Proteomes" id="UP001240643">
    <property type="component" value="Unassembled WGS sequence"/>
</dbReference>
<comment type="similarity">
    <text evidence="1">Belongs to the helicase family. UvrD subfamily.</text>
</comment>
<evidence type="ECO:0000256" key="3">
    <source>
        <dbReference type="ARBA" id="ARBA00022801"/>
    </source>
</evidence>
<evidence type="ECO:0000259" key="13">
    <source>
        <dbReference type="PROSITE" id="PS51217"/>
    </source>
</evidence>
<dbReference type="EMBL" id="JAUSWO010000001">
    <property type="protein sequence ID" value="MDQ0514130.1"/>
    <property type="molecule type" value="Genomic_DNA"/>
</dbReference>
<keyword evidence="4 11" id="KW-0347">Helicase</keyword>
<name>A0ABU0LZJ4_9BACT</name>
<evidence type="ECO:0000256" key="4">
    <source>
        <dbReference type="ARBA" id="ARBA00022806"/>
    </source>
</evidence>
<dbReference type="PANTHER" id="PTHR11070">
    <property type="entry name" value="UVRD / RECB / PCRA DNA HELICASE FAMILY MEMBER"/>
    <property type="match status" value="1"/>
</dbReference>
<dbReference type="InterPro" id="IPR014016">
    <property type="entry name" value="UvrD-like_ATP-bd"/>
</dbReference>
<dbReference type="InterPro" id="IPR013986">
    <property type="entry name" value="DExx_box_DNA_helicase_dom_sf"/>
</dbReference>
<evidence type="ECO:0000256" key="7">
    <source>
        <dbReference type="ARBA" id="ARBA00023235"/>
    </source>
</evidence>
<keyword evidence="3 11" id="KW-0378">Hydrolase</keyword>
<gene>
    <name evidence="14" type="ORF">J2Z62_000568</name>
</gene>
<dbReference type="GO" id="GO:0003678">
    <property type="term" value="F:DNA helicase activity"/>
    <property type="evidence" value="ECO:0007669"/>
    <property type="project" value="UniProtKB-EC"/>
</dbReference>
<dbReference type="InterPro" id="IPR027417">
    <property type="entry name" value="P-loop_NTPase"/>
</dbReference>
<evidence type="ECO:0000256" key="6">
    <source>
        <dbReference type="ARBA" id="ARBA00023125"/>
    </source>
</evidence>
<dbReference type="CDD" id="cd17932">
    <property type="entry name" value="DEXQc_UvrD"/>
    <property type="match status" value="1"/>
</dbReference>